<feature type="compositionally biased region" description="Basic and acidic residues" evidence="1">
    <location>
        <begin position="88"/>
        <end position="102"/>
    </location>
</feature>
<feature type="transmembrane region" description="Helical" evidence="2">
    <location>
        <begin position="197"/>
        <end position="217"/>
    </location>
</feature>
<keyword evidence="2" id="KW-0472">Membrane</keyword>
<feature type="transmembrane region" description="Helical" evidence="2">
    <location>
        <begin position="224"/>
        <end position="246"/>
    </location>
</feature>
<evidence type="ECO:0000313" key="3">
    <source>
        <dbReference type="EMBL" id="EMD34990.1"/>
    </source>
</evidence>
<dbReference type="AlphaFoldDB" id="M2QSI0"/>
<keyword evidence="2" id="KW-1133">Transmembrane helix</keyword>
<keyword evidence="4" id="KW-1185">Reference proteome</keyword>
<feature type="compositionally biased region" description="Basic and acidic residues" evidence="1">
    <location>
        <begin position="48"/>
        <end position="58"/>
    </location>
</feature>
<feature type="compositionally biased region" description="Basic and acidic residues" evidence="1">
    <location>
        <begin position="65"/>
        <end position="77"/>
    </location>
</feature>
<dbReference type="HOGENOM" id="CLU_1030579_0_0_1"/>
<name>M2QSI0_CERS8</name>
<proteinExistence type="predicted"/>
<dbReference type="EMBL" id="KB445801">
    <property type="protein sequence ID" value="EMD34990.1"/>
    <property type="molecule type" value="Genomic_DNA"/>
</dbReference>
<reference evidence="3 4" key="1">
    <citation type="journal article" date="2012" name="Proc. Natl. Acad. Sci. U.S.A.">
        <title>Comparative genomics of Ceriporiopsis subvermispora and Phanerochaete chrysosporium provide insight into selective ligninolysis.</title>
        <authorList>
            <person name="Fernandez-Fueyo E."/>
            <person name="Ruiz-Duenas F.J."/>
            <person name="Ferreira P."/>
            <person name="Floudas D."/>
            <person name="Hibbett D.S."/>
            <person name="Canessa P."/>
            <person name="Larrondo L.F."/>
            <person name="James T.Y."/>
            <person name="Seelenfreund D."/>
            <person name="Lobos S."/>
            <person name="Polanco R."/>
            <person name="Tello M."/>
            <person name="Honda Y."/>
            <person name="Watanabe T."/>
            <person name="Watanabe T."/>
            <person name="Ryu J.S."/>
            <person name="Kubicek C.P."/>
            <person name="Schmoll M."/>
            <person name="Gaskell J."/>
            <person name="Hammel K.E."/>
            <person name="St John F.J."/>
            <person name="Vanden Wymelenberg A."/>
            <person name="Sabat G."/>
            <person name="Splinter BonDurant S."/>
            <person name="Syed K."/>
            <person name="Yadav J.S."/>
            <person name="Doddapaneni H."/>
            <person name="Subramanian V."/>
            <person name="Lavin J.L."/>
            <person name="Oguiza J.A."/>
            <person name="Perez G."/>
            <person name="Pisabarro A.G."/>
            <person name="Ramirez L."/>
            <person name="Santoyo F."/>
            <person name="Master E."/>
            <person name="Coutinho P.M."/>
            <person name="Henrissat B."/>
            <person name="Lombard V."/>
            <person name="Magnuson J.K."/>
            <person name="Kuees U."/>
            <person name="Hori C."/>
            <person name="Igarashi K."/>
            <person name="Samejima M."/>
            <person name="Held B.W."/>
            <person name="Barry K.W."/>
            <person name="LaButti K.M."/>
            <person name="Lapidus A."/>
            <person name="Lindquist E.A."/>
            <person name="Lucas S.M."/>
            <person name="Riley R."/>
            <person name="Salamov A.A."/>
            <person name="Hoffmeister D."/>
            <person name="Schwenk D."/>
            <person name="Hadar Y."/>
            <person name="Yarden O."/>
            <person name="de Vries R.P."/>
            <person name="Wiebenga A."/>
            <person name="Stenlid J."/>
            <person name="Eastwood D."/>
            <person name="Grigoriev I.V."/>
            <person name="Berka R.M."/>
            <person name="Blanchette R.A."/>
            <person name="Kersten P."/>
            <person name="Martinez A.T."/>
            <person name="Vicuna R."/>
            <person name="Cullen D."/>
        </authorList>
    </citation>
    <scope>NUCLEOTIDE SEQUENCE [LARGE SCALE GENOMIC DNA]</scope>
    <source>
        <strain evidence="3 4">B</strain>
    </source>
</reference>
<evidence type="ECO:0000256" key="2">
    <source>
        <dbReference type="SAM" id="Phobius"/>
    </source>
</evidence>
<feature type="region of interest" description="Disordered" evidence="1">
    <location>
        <begin position="1"/>
        <end position="107"/>
    </location>
</feature>
<accession>M2QSI0</accession>
<protein>
    <submittedName>
        <fullName evidence="3">Uncharacterized protein</fullName>
    </submittedName>
</protein>
<gene>
    <name evidence="3" type="ORF">CERSUDRAFT_116511</name>
</gene>
<sequence length="270" mass="30052">MGSIVPSDREGDGEDGWQPGSAAKLPEDEIPDNSSTDAHSSLSSIVPSDHEGDREDGRQPVTVKVSEDGKPDNDNADAHGSSRSRVPSADRDNHEQPGRHPGDTVGVQQTEISGVQLLYCIMWSVIDYMFFKLPTRNLQSLEALFDEVTFSDNHTEDLFCKFLSEVREEWTSFGITMPLTLLSLYAALLLHPHTVPAVINVSMLLCYAAFACATRLLHDYISKIFVPILPLWAVLYNALLLGSGYFGPFFDFFDFIALISQCHVKKWELK</sequence>
<evidence type="ECO:0000256" key="1">
    <source>
        <dbReference type="SAM" id="MobiDB-lite"/>
    </source>
</evidence>
<dbReference type="Proteomes" id="UP000016930">
    <property type="component" value="Unassembled WGS sequence"/>
</dbReference>
<evidence type="ECO:0000313" key="4">
    <source>
        <dbReference type="Proteomes" id="UP000016930"/>
    </source>
</evidence>
<feature type="compositionally biased region" description="Polar residues" evidence="1">
    <location>
        <begin position="32"/>
        <end position="46"/>
    </location>
</feature>
<organism evidence="3 4">
    <name type="scientific">Ceriporiopsis subvermispora (strain B)</name>
    <name type="common">White-rot fungus</name>
    <name type="synonym">Gelatoporia subvermispora</name>
    <dbReference type="NCBI Taxonomy" id="914234"/>
    <lineage>
        <taxon>Eukaryota</taxon>
        <taxon>Fungi</taxon>
        <taxon>Dikarya</taxon>
        <taxon>Basidiomycota</taxon>
        <taxon>Agaricomycotina</taxon>
        <taxon>Agaricomycetes</taxon>
        <taxon>Polyporales</taxon>
        <taxon>Gelatoporiaceae</taxon>
        <taxon>Gelatoporia</taxon>
    </lineage>
</organism>
<keyword evidence="2" id="KW-0812">Transmembrane</keyword>